<sequence length="208" mass="23340">MKTIGKIINELRLKRRMTQRDLASRVGVSATAISQWERDENEPKSKHLIEISKVFNISLQFLTGESKVQGEAEPACILIRYYPSILAAGGCGSFVNDEAGDFTPVPKHAIKYKNINNISCIGVAGDSMAPVLLDGSIIAIDESETLIKDGKMYVFRHDGLLRVKCLKRTPKNLIVQSYNDSYETEIYELSDLNDFEVLGRVFWFSCEV</sequence>
<evidence type="ECO:0000313" key="6">
    <source>
        <dbReference type="Proteomes" id="UP000273252"/>
    </source>
</evidence>
<reference evidence="5 6" key="1">
    <citation type="submission" date="2018-08" db="EMBL/GenBank/DDBJ databases">
        <title>Vibrio isolated from the Eastern China Marginal Seas.</title>
        <authorList>
            <person name="Li Y."/>
        </authorList>
    </citation>
    <scope>NUCLEOTIDE SEQUENCE [LARGE SCALE GENOMIC DNA]</scope>
    <source>
        <strain evidence="5 6">BEI233</strain>
    </source>
</reference>
<name>A0A3A6Q611_9VIBR</name>
<keyword evidence="1" id="KW-0805">Transcription regulation</keyword>
<dbReference type="InterPro" id="IPR001387">
    <property type="entry name" value="Cro/C1-type_HTH"/>
</dbReference>
<dbReference type="GO" id="GO:0003677">
    <property type="term" value="F:DNA binding"/>
    <property type="evidence" value="ECO:0007669"/>
    <property type="project" value="UniProtKB-KW"/>
</dbReference>
<gene>
    <name evidence="5" type="ORF">DZ860_20975</name>
</gene>
<evidence type="ECO:0000259" key="4">
    <source>
        <dbReference type="PROSITE" id="PS50943"/>
    </source>
</evidence>
<dbReference type="RefSeq" id="WP_120034933.1">
    <property type="nucleotide sequence ID" value="NZ_QVMU01000031.1"/>
</dbReference>
<keyword evidence="3" id="KW-0804">Transcription</keyword>
<dbReference type="Pfam" id="PF00717">
    <property type="entry name" value="Peptidase_S24"/>
    <property type="match status" value="1"/>
</dbReference>
<dbReference type="Pfam" id="PF01381">
    <property type="entry name" value="HTH_3"/>
    <property type="match status" value="1"/>
</dbReference>
<evidence type="ECO:0000256" key="2">
    <source>
        <dbReference type="ARBA" id="ARBA00023125"/>
    </source>
</evidence>
<dbReference type="CDD" id="cd06529">
    <property type="entry name" value="S24_LexA-like"/>
    <property type="match status" value="1"/>
</dbReference>
<proteinExistence type="predicted"/>
<dbReference type="PANTHER" id="PTHR40661:SF2">
    <property type="entry name" value="HTH-TYPE TRANSCRIPTIONAL REGULATOR PRTR"/>
    <property type="match status" value="1"/>
</dbReference>
<dbReference type="Proteomes" id="UP000273252">
    <property type="component" value="Unassembled WGS sequence"/>
</dbReference>
<dbReference type="InterPro" id="IPR039418">
    <property type="entry name" value="LexA-like"/>
</dbReference>
<dbReference type="InterPro" id="IPR036286">
    <property type="entry name" value="LexA/Signal_pep-like_sf"/>
</dbReference>
<dbReference type="EMBL" id="QVMU01000031">
    <property type="protein sequence ID" value="RJX65836.1"/>
    <property type="molecule type" value="Genomic_DNA"/>
</dbReference>
<dbReference type="Gene3D" id="1.10.260.40">
    <property type="entry name" value="lambda repressor-like DNA-binding domains"/>
    <property type="match status" value="1"/>
</dbReference>
<organism evidence="5 6">
    <name type="scientific">Vibrio sinensis</name>
    <dbReference type="NCBI Taxonomy" id="2302434"/>
    <lineage>
        <taxon>Bacteria</taxon>
        <taxon>Pseudomonadati</taxon>
        <taxon>Pseudomonadota</taxon>
        <taxon>Gammaproteobacteria</taxon>
        <taxon>Vibrionales</taxon>
        <taxon>Vibrionaceae</taxon>
        <taxon>Vibrio</taxon>
    </lineage>
</organism>
<dbReference type="SUPFAM" id="SSF47413">
    <property type="entry name" value="lambda repressor-like DNA-binding domains"/>
    <property type="match status" value="1"/>
</dbReference>
<accession>A0A3A6Q611</accession>
<dbReference type="InterPro" id="IPR015927">
    <property type="entry name" value="Peptidase_S24_S26A/B/C"/>
</dbReference>
<dbReference type="Gene3D" id="2.10.109.10">
    <property type="entry name" value="Umud Fragment, subunit A"/>
    <property type="match status" value="1"/>
</dbReference>
<dbReference type="AlphaFoldDB" id="A0A3A6Q611"/>
<dbReference type="InterPro" id="IPR010982">
    <property type="entry name" value="Lambda_DNA-bd_dom_sf"/>
</dbReference>
<evidence type="ECO:0000256" key="3">
    <source>
        <dbReference type="ARBA" id="ARBA00023163"/>
    </source>
</evidence>
<evidence type="ECO:0000256" key="1">
    <source>
        <dbReference type="ARBA" id="ARBA00023015"/>
    </source>
</evidence>
<feature type="domain" description="HTH cro/C1-type" evidence="4">
    <location>
        <begin position="8"/>
        <end position="62"/>
    </location>
</feature>
<keyword evidence="2" id="KW-0238">DNA-binding</keyword>
<dbReference type="SUPFAM" id="SSF51306">
    <property type="entry name" value="LexA/Signal peptidase"/>
    <property type="match status" value="1"/>
</dbReference>
<evidence type="ECO:0000313" key="5">
    <source>
        <dbReference type="EMBL" id="RJX65836.1"/>
    </source>
</evidence>
<dbReference type="PROSITE" id="PS50943">
    <property type="entry name" value="HTH_CROC1"/>
    <property type="match status" value="1"/>
</dbReference>
<protein>
    <submittedName>
        <fullName evidence="5">Helix-turn-helix transcriptional regulator</fullName>
    </submittedName>
</protein>
<dbReference type="CDD" id="cd00093">
    <property type="entry name" value="HTH_XRE"/>
    <property type="match status" value="1"/>
</dbReference>
<keyword evidence="6" id="KW-1185">Reference proteome</keyword>
<comment type="caution">
    <text evidence="5">The sequence shown here is derived from an EMBL/GenBank/DDBJ whole genome shotgun (WGS) entry which is preliminary data.</text>
</comment>
<dbReference type="SMART" id="SM00530">
    <property type="entry name" value="HTH_XRE"/>
    <property type="match status" value="1"/>
</dbReference>
<dbReference type="PANTHER" id="PTHR40661">
    <property type="match status" value="1"/>
</dbReference>